<comment type="caution">
    <text evidence="2">The sequence shown here is derived from an EMBL/GenBank/DDBJ whole genome shotgun (WGS) entry which is preliminary data.</text>
</comment>
<evidence type="ECO:0000256" key="1">
    <source>
        <dbReference type="SAM" id="MobiDB-lite"/>
    </source>
</evidence>
<dbReference type="Proteomes" id="UP000598217">
    <property type="component" value="Unassembled WGS sequence"/>
</dbReference>
<dbReference type="EMBL" id="JADBDY010000001">
    <property type="protein sequence ID" value="MBE1456908.1"/>
    <property type="molecule type" value="Genomic_DNA"/>
</dbReference>
<feature type="compositionally biased region" description="Basic and acidic residues" evidence="1">
    <location>
        <begin position="8"/>
        <end position="18"/>
    </location>
</feature>
<feature type="region of interest" description="Disordered" evidence="1">
    <location>
        <begin position="1"/>
        <end position="30"/>
    </location>
</feature>
<evidence type="ECO:0000313" key="2">
    <source>
        <dbReference type="EMBL" id="MBE1456908.1"/>
    </source>
</evidence>
<sequence length="84" mass="9701">MTDEYEFVETHGVRRRGEAPGQEHGPRWRPEDIQTWDRHLGTFIGDLTHHLFARGAPRAAFTDHVRGLLADVDRKNSRQPAGYH</sequence>
<reference evidence="2 3" key="1">
    <citation type="submission" date="2020-10" db="EMBL/GenBank/DDBJ databases">
        <title>Sequencing the genomes of 1000 actinobacteria strains.</title>
        <authorList>
            <person name="Klenk H.-P."/>
        </authorList>
    </citation>
    <scope>NUCLEOTIDE SEQUENCE [LARGE SCALE GENOMIC DNA]</scope>
    <source>
        <strain evidence="2 3">DSM 45157</strain>
    </source>
</reference>
<proteinExistence type="predicted"/>
<evidence type="ECO:0000313" key="3">
    <source>
        <dbReference type="Proteomes" id="UP000598217"/>
    </source>
</evidence>
<name>A0ABR9HCY6_9ACTN</name>
<gene>
    <name evidence="2" type="ORF">H4W79_001122</name>
</gene>
<dbReference type="RefSeq" id="WP_191268101.1">
    <property type="nucleotide sequence ID" value="NZ_BMXJ01000002.1"/>
</dbReference>
<keyword evidence="3" id="KW-1185">Reference proteome</keyword>
<protein>
    <submittedName>
        <fullName evidence="2">Uncharacterized protein</fullName>
    </submittedName>
</protein>
<accession>A0ABR9HCY6</accession>
<organism evidence="2 3">
    <name type="scientific">Nocardiopsis terrae</name>
    <dbReference type="NCBI Taxonomy" id="372655"/>
    <lineage>
        <taxon>Bacteria</taxon>
        <taxon>Bacillati</taxon>
        <taxon>Actinomycetota</taxon>
        <taxon>Actinomycetes</taxon>
        <taxon>Streptosporangiales</taxon>
        <taxon>Nocardiopsidaceae</taxon>
        <taxon>Nocardiopsis</taxon>
    </lineage>
</organism>